<dbReference type="SUPFAM" id="SSF52540">
    <property type="entry name" value="P-loop containing nucleoside triphosphate hydrolases"/>
    <property type="match status" value="1"/>
</dbReference>
<keyword evidence="3" id="KW-1185">Reference proteome</keyword>
<dbReference type="InterPro" id="IPR027417">
    <property type="entry name" value="P-loop_NTPase"/>
</dbReference>
<evidence type="ECO:0000313" key="3">
    <source>
        <dbReference type="Proteomes" id="UP001056535"/>
    </source>
</evidence>
<organism evidence="2 3">
    <name type="scientific">Ornithinimicrobium cryptoxanthini</name>
    <dbReference type="NCBI Taxonomy" id="2934161"/>
    <lineage>
        <taxon>Bacteria</taxon>
        <taxon>Bacillati</taxon>
        <taxon>Actinomycetota</taxon>
        <taxon>Actinomycetes</taxon>
        <taxon>Micrococcales</taxon>
        <taxon>Ornithinimicrobiaceae</taxon>
        <taxon>Ornithinimicrobium</taxon>
    </lineage>
</organism>
<accession>A0ABY4YNM2</accession>
<proteinExistence type="predicted"/>
<dbReference type="Gene3D" id="3.40.50.300">
    <property type="entry name" value="P-loop containing nucleotide triphosphate hydrolases"/>
    <property type="match status" value="1"/>
</dbReference>
<feature type="domain" description="MalT-like winged helix" evidence="1">
    <location>
        <begin position="221"/>
        <end position="301"/>
    </location>
</feature>
<gene>
    <name evidence="2" type="ORF">NF557_08185</name>
</gene>
<dbReference type="EMBL" id="CP099490">
    <property type="protein sequence ID" value="USQ77855.1"/>
    <property type="molecule type" value="Genomic_DNA"/>
</dbReference>
<sequence length="638" mass="68424">MARPLTLVSAGPGTGKTLAVATWVREGRAPGPVAWVTLDRVVGVPSRFWGAVLTALERALEPGTLGVVQSPRSVDDEFVEALHGRLAGHQVVLVLDDVHELPADVLDGLDQLLRLPPEGLHVVLISRHDPSLSLHRHRLAGHLGEVRAADLAFTSAETRQLLEDGGVRLAEDGLAELVRISGGWAAGLRLALLSMEGASDPQRALRQFSGQQPLVAGYLDEEVMRSLGPARANFLLRTCVTDRICAPLAEVLTRDDSAPGLLRSLSGDHLLVHELGESGWSRYHPLLLQTLRSRLNRDELELEHELHRRASVWFEGAGEWLLALEHAVASDDLALSVRVGLGSSAVLVFSGHRSPLGSIISRICAQASPHDPELLMLRALGAYSQDNHARTVDLLPLVEAGVHELPEPRRTITLLNLRVLQALEARVAGDTEQLTRASEEAVRLVGGLRGEDAPGWAVFRGVPLKIVAVGQLWSGRPAAALRLLRQAMVFGQETFTGYAAVYHQGLTALALVMCGQVAAARREALAVVGQVEASPIERPHGSGPAWLALALAEQSLGHQETAASAGSRRECCGRWTRPVRASLSGAGPCAGSAHRRGPARRTKSARSFREGLCLSRADVCRAPAGRARDRGRARGGQC</sequence>
<name>A0ABY4YNM2_9MICO</name>
<dbReference type="Proteomes" id="UP001056535">
    <property type="component" value="Chromosome"/>
</dbReference>
<reference evidence="2" key="1">
    <citation type="submission" date="2022-06" db="EMBL/GenBank/DDBJ databases">
        <title>Ornithinimicrobium JY.X270.</title>
        <authorList>
            <person name="Huang Y."/>
        </authorList>
    </citation>
    <scope>NUCLEOTIDE SEQUENCE</scope>
    <source>
        <strain evidence="2">JY.X270</strain>
    </source>
</reference>
<evidence type="ECO:0000259" key="1">
    <source>
        <dbReference type="Pfam" id="PF25873"/>
    </source>
</evidence>
<protein>
    <recommendedName>
        <fullName evidence="1">MalT-like winged helix domain-containing protein</fullName>
    </recommendedName>
</protein>
<dbReference type="InterPro" id="IPR059106">
    <property type="entry name" value="WHD_MalT"/>
</dbReference>
<dbReference type="Pfam" id="PF25873">
    <property type="entry name" value="WHD_MalT"/>
    <property type="match status" value="1"/>
</dbReference>
<evidence type="ECO:0000313" key="2">
    <source>
        <dbReference type="EMBL" id="USQ77855.1"/>
    </source>
</evidence>